<dbReference type="AlphaFoldDB" id="A0A1Y2FLL0"/>
<gene>
    <name evidence="1" type="ORF">BCR35DRAFT_303136</name>
</gene>
<keyword evidence="2" id="KW-1185">Reference proteome</keyword>
<accession>A0A1Y2FLL0</accession>
<dbReference type="Proteomes" id="UP000193467">
    <property type="component" value="Unassembled WGS sequence"/>
</dbReference>
<reference evidence="1 2" key="1">
    <citation type="submission" date="2016-07" db="EMBL/GenBank/DDBJ databases">
        <title>Pervasive Adenine N6-methylation of Active Genes in Fungi.</title>
        <authorList>
            <consortium name="DOE Joint Genome Institute"/>
            <person name="Mondo S.J."/>
            <person name="Dannebaum R.O."/>
            <person name="Kuo R.C."/>
            <person name="Labutti K."/>
            <person name="Haridas S."/>
            <person name="Kuo A."/>
            <person name="Salamov A."/>
            <person name="Ahrendt S.R."/>
            <person name="Lipzen A."/>
            <person name="Sullivan W."/>
            <person name="Andreopoulos W.B."/>
            <person name="Clum A."/>
            <person name="Lindquist E."/>
            <person name="Daum C."/>
            <person name="Ramamoorthy G.K."/>
            <person name="Gryganskyi A."/>
            <person name="Culley D."/>
            <person name="Magnuson J.K."/>
            <person name="James T.Y."/>
            <person name="O'Malley M.A."/>
            <person name="Stajich J.E."/>
            <person name="Spatafora J.W."/>
            <person name="Visel A."/>
            <person name="Grigoriev I.V."/>
        </authorList>
    </citation>
    <scope>NUCLEOTIDE SEQUENCE [LARGE SCALE GENOMIC DNA]</scope>
    <source>
        <strain evidence="1 2">62-1032</strain>
    </source>
</reference>
<name>A0A1Y2FLL0_9BASI</name>
<evidence type="ECO:0000313" key="2">
    <source>
        <dbReference type="Proteomes" id="UP000193467"/>
    </source>
</evidence>
<proteinExistence type="predicted"/>
<organism evidence="1 2">
    <name type="scientific">Leucosporidium creatinivorum</name>
    <dbReference type="NCBI Taxonomy" id="106004"/>
    <lineage>
        <taxon>Eukaryota</taxon>
        <taxon>Fungi</taxon>
        <taxon>Dikarya</taxon>
        <taxon>Basidiomycota</taxon>
        <taxon>Pucciniomycotina</taxon>
        <taxon>Microbotryomycetes</taxon>
        <taxon>Leucosporidiales</taxon>
        <taxon>Leucosporidium</taxon>
    </lineage>
</organism>
<comment type="caution">
    <text evidence="1">The sequence shown here is derived from an EMBL/GenBank/DDBJ whole genome shotgun (WGS) entry which is preliminary data.</text>
</comment>
<evidence type="ECO:0000313" key="1">
    <source>
        <dbReference type="EMBL" id="ORY84086.1"/>
    </source>
</evidence>
<sequence length="184" mass="20357">MELSEALSKRAEGTSRRRYPMLRYVAFNGSLDAVKQLLSLVVLSPLRAVALNLLDLSTSPEALLSLLQHLVDLFPSSLRQVDIDLSIPYNPNGSLRPYTLDDLTSFATRHQFALTISPHYDSFYESPECDSSSSLAEACAAADETLRFGLAHSARLLETEDFEGAKALLDLLVPLKGQMLREKD</sequence>
<dbReference type="EMBL" id="MCGR01000018">
    <property type="protein sequence ID" value="ORY84086.1"/>
    <property type="molecule type" value="Genomic_DNA"/>
</dbReference>
<protein>
    <submittedName>
        <fullName evidence="1">Uncharacterized protein</fullName>
    </submittedName>
</protein>
<dbReference type="InParanoid" id="A0A1Y2FLL0"/>